<dbReference type="RefSeq" id="WP_151469847.1">
    <property type="nucleotide sequence ID" value="NZ_WBKG01000011.1"/>
</dbReference>
<dbReference type="EMBL" id="WBKG01000011">
    <property type="protein sequence ID" value="KAB1987776.1"/>
    <property type="molecule type" value="Genomic_DNA"/>
</dbReference>
<keyword evidence="2" id="KW-0732">Signal</keyword>
<proteinExistence type="predicted"/>
<keyword evidence="3" id="KW-0067">ATP-binding</keyword>
<evidence type="ECO:0000313" key="4">
    <source>
        <dbReference type="Proteomes" id="UP000442990"/>
    </source>
</evidence>
<gene>
    <name evidence="3" type="ORF">F8144_15135</name>
</gene>
<name>A0A7J5DFY6_9ACTN</name>
<feature type="signal peptide" evidence="2">
    <location>
        <begin position="1"/>
        <end position="32"/>
    </location>
</feature>
<keyword evidence="4" id="KW-1185">Reference proteome</keyword>
<feature type="region of interest" description="Disordered" evidence="1">
    <location>
        <begin position="118"/>
        <end position="143"/>
    </location>
</feature>
<dbReference type="GO" id="GO:0005524">
    <property type="term" value="F:ATP binding"/>
    <property type="evidence" value="ECO:0007669"/>
    <property type="project" value="UniProtKB-KW"/>
</dbReference>
<dbReference type="Proteomes" id="UP000442990">
    <property type="component" value="Unassembled WGS sequence"/>
</dbReference>
<reference evidence="3 4" key="1">
    <citation type="submission" date="2019-09" db="EMBL/GenBank/DDBJ databases">
        <title>Isolation and identification of active actinomycetes.</title>
        <authorList>
            <person name="Yu Z."/>
            <person name="Han C."/>
            <person name="Yu B."/>
        </authorList>
    </citation>
    <scope>NUCLEOTIDE SEQUENCE [LARGE SCALE GENOMIC DNA]</scope>
    <source>
        <strain evidence="3 4">NEAU-H2</strain>
    </source>
</reference>
<feature type="compositionally biased region" description="Polar residues" evidence="1">
    <location>
        <begin position="134"/>
        <end position="143"/>
    </location>
</feature>
<comment type="caution">
    <text evidence="3">The sequence shown here is derived from an EMBL/GenBank/DDBJ whole genome shotgun (WGS) entry which is preliminary data.</text>
</comment>
<evidence type="ECO:0000256" key="1">
    <source>
        <dbReference type="SAM" id="MobiDB-lite"/>
    </source>
</evidence>
<evidence type="ECO:0000256" key="2">
    <source>
        <dbReference type="SAM" id="SignalP"/>
    </source>
</evidence>
<evidence type="ECO:0000313" key="3">
    <source>
        <dbReference type="EMBL" id="KAB1987776.1"/>
    </source>
</evidence>
<accession>A0A7J5DFY6</accession>
<keyword evidence="3" id="KW-0547">Nucleotide-binding</keyword>
<dbReference type="AlphaFoldDB" id="A0A7J5DFY6"/>
<dbReference type="PROSITE" id="PS51257">
    <property type="entry name" value="PROKAR_LIPOPROTEIN"/>
    <property type="match status" value="1"/>
</dbReference>
<organism evidence="3 4">
    <name type="scientific">Streptomyces triticiradicis</name>
    <dbReference type="NCBI Taxonomy" id="2651189"/>
    <lineage>
        <taxon>Bacteria</taxon>
        <taxon>Bacillati</taxon>
        <taxon>Actinomycetota</taxon>
        <taxon>Actinomycetes</taxon>
        <taxon>Kitasatosporales</taxon>
        <taxon>Streptomycetaceae</taxon>
        <taxon>Streptomyces</taxon>
    </lineage>
</organism>
<sequence>MSLPLTRRIARVVLLVAAGAAPVVGAAGSACAADLPAAPGLGGVTALDGANVGGTAQHVTGIAGKAGGDTVEKALPGVGKAGTKVTKKAAPAARKVAGGTAGQAGGLVDGAAKAASGGGLPTDSVARGDLPTGQLPTQGLQVG</sequence>
<feature type="chain" id="PRO_5029881319" evidence="2">
    <location>
        <begin position="33"/>
        <end position="143"/>
    </location>
</feature>
<protein>
    <submittedName>
        <fullName evidence="3">ATP-binding protein</fullName>
    </submittedName>
</protein>